<dbReference type="GO" id="GO:0016887">
    <property type="term" value="F:ATP hydrolysis activity"/>
    <property type="evidence" value="ECO:0007669"/>
    <property type="project" value="InterPro"/>
</dbReference>
<dbReference type="Pfam" id="PF00005">
    <property type="entry name" value="ABC_tran"/>
    <property type="match status" value="2"/>
</dbReference>
<organism evidence="9">
    <name type="scientific">freshwater metagenome</name>
    <dbReference type="NCBI Taxonomy" id="449393"/>
    <lineage>
        <taxon>unclassified sequences</taxon>
        <taxon>metagenomes</taxon>
        <taxon>ecological metagenomes</taxon>
    </lineage>
</organism>
<dbReference type="GO" id="GO:0043190">
    <property type="term" value="C:ATP-binding cassette (ABC) transporter complex"/>
    <property type="evidence" value="ECO:0007669"/>
    <property type="project" value="TreeGrafter"/>
</dbReference>
<evidence type="ECO:0000256" key="6">
    <source>
        <dbReference type="ARBA" id="ARBA00022967"/>
    </source>
</evidence>
<keyword evidence="2" id="KW-0813">Transport</keyword>
<dbReference type="GO" id="GO:0042626">
    <property type="term" value="F:ATPase-coupled transmembrane transporter activity"/>
    <property type="evidence" value="ECO:0007669"/>
    <property type="project" value="TreeGrafter"/>
</dbReference>
<evidence type="ECO:0000259" key="8">
    <source>
        <dbReference type="PROSITE" id="PS50893"/>
    </source>
</evidence>
<evidence type="ECO:0000256" key="4">
    <source>
        <dbReference type="ARBA" id="ARBA00022741"/>
    </source>
</evidence>
<reference evidence="9" key="1">
    <citation type="submission" date="2020-05" db="EMBL/GenBank/DDBJ databases">
        <authorList>
            <person name="Chiriac C."/>
            <person name="Salcher M."/>
            <person name="Ghai R."/>
            <person name="Kavagutti S V."/>
        </authorList>
    </citation>
    <scope>NUCLEOTIDE SEQUENCE</scope>
</reference>
<dbReference type="SMART" id="SM00382">
    <property type="entry name" value="AAA"/>
    <property type="match status" value="2"/>
</dbReference>
<evidence type="ECO:0000256" key="1">
    <source>
        <dbReference type="ARBA" id="ARBA00004202"/>
    </source>
</evidence>
<evidence type="ECO:0000256" key="5">
    <source>
        <dbReference type="ARBA" id="ARBA00022840"/>
    </source>
</evidence>
<keyword evidence="3" id="KW-1003">Cell membrane</keyword>
<dbReference type="GO" id="GO:0005524">
    <property type="term" value="F:ATP binding"/>
    <property type="evidence" value="ECO:0007669"/>
    <property type="project" value="UniProtKB-KW"/>
</dbReference>
<name>A0A6J6W2P2_9ZZZZ</name>
<dbReference type="SUPFAM" id="SSF52540">
    <property type="entry name" value="P-loop containing nucleoside triphosphate hydrolases"/>
    <property type="match status" value="2"/>
</dbReference>
<keyword evidence="6" id="KW-1278">Translocase</keyword>
<dbReference type="Gene3D" id="3.40.50.300">
    <property type="entry name" value="P-loop containing nucleotide triphosphate hydrolases"/>
    <property type="match status" value="2"/>
</dbReference>
<evidence type="ECO:0000256" key="7">
    <source>
        <dbReference type="ARBA" id="ARBA00023136"/>
    </source>
</evidence>
<dbReference type="PANTHER" id="PTHR43553">
    <property type="entry name" value="HEAVY METAL TRANSPORTER"/>
    <property type="match status" value="1"/>
</dbReference>
<proteinExistence type="predicted"/>
<dbReference type="CDD" id="cd03225">
    <property type="entry name" value="ABC_cobalt_CbiO_domain1"/>
    <property type="match status" value="1"/>
</dbReference>
<evidence type="ECO:0000313" key="9">
    <source>
        <dbReference type="EMBL" id="CAB4777057.1"/>
    </source>
</evidence>
<dbReference type="EMBL" id="CAFBNK010000013">
    <property type="protein sequence ID" value="CAB4942463.1"/>
    <property type="molecule type" value="Genomic_DNA"/>
</dbReference>
<dbReference type="InterPro" id="IPR003439">
    <property type="entry name" value="ABC_transporter-like_ATP-bd"/>
</dbReference>
<evidence type="ECO:0000256" key="2">
    <source>
        <dbReference type="ARBA" id="ARBA00022448"/>
    </source>
</evidence>
<keyword evidence="7" id="KW-0472">Membrane</keyword>
<dbReference type="InterPro" id="IPR015856">
    <property type="entry name" value="ABC_transpr_CbiO/EcfA_su"/>
</dbReference>
<keyword evidence="4" id="KW-0547">Nucleotide-binding</keyword>
<accession>A0A6J6W2P2</accession>
<evidence type="ECO:0000313" key="10">
    <source>
        <dbReference type="EMBL" id="CAB4942463.1"/>
    </source>
</evidence>
<gene>
    <name evidence="9" type="ORF">UFOPK2928_00515</name>
    <name evidence="10" type="ORF">UFOPK3786_00150</name>
</gene>
<keyword evidence="5" id="KW-0067">ATP-binding</keyword>
<evidence type="ECO:0000256" key="3">
    <source>
        <dbReference type="ARBA" id="ARBA00022475"/>
    </source>
</evidence>
<protein>
    <submittedName>
        <fullName evidence="9">Unannotated protein</fullName>
    </submittedName>
</protein>
<dbReference type="InterPro" id="IPR050095">
    <property type="entry name" value="ECF_ABC_transporter_ATP-bd"/>
</dbReference>
<dbReference type="InterPro" id="IPR003593">
    <property type="entry name" value="AAA+_ATPase"/>
</dbReference>
<dbReference type="InterPro" id="IPR027417">
    <property type="entry name" value="P-loop_NTPase"/>
</dbReference>
<comment type="subcellular location">
    <subcellularLocation>
        <location evidence="1">Cell membrane</location>
        <topology evidence="1">Peripheral membrane protein</topology>
    </subcellularLocation>
</comment>
<feature type="domain" description="ABC transporter" evidence="8">
    <location>
        <begin position="11"/>
        <end position="251"/>
    </location>
</feature>
<dbReference type="InterPro" id="IPR017871">
    <property type="entry name" value="ABC_transporter-like_CS"/>
</dbReference>
<dbReference type="PROSITE" id="PS50893">
    <property type="entry name" value="ABC_TRANSPORTER_2"/>
    <property type="match status" value="2"/>
</dbReference>
<dbReference type="PROSITE" id="PS00211">
    <property type="entry name" value="ABC_TRANSPORTER_1"/>
    <property type="match status" value="1"/>
</dbReference>
<dbReference type="AlphaFoldDB" id="A0A6J6W2P2"/>
<dbReference type="EMBL" id="CAEZZY010000040">
    <property type="protein sequence ID" value="CAB4777057.1"/>
    <property type="molecule type" value="Genomic_DNA"/>
</dbReference>
<sequence>MSLRIVGGAVIKFSNVSLVYPTSTKTILEDLSFEITEGEMVLVIGSTGTGKSSLLRLINGLVPHHTGGILAGDIAVDGISTQLVRPGELAHLVGIVGQNPAQGFVTDIVEEELAFGMEALNISPALMRKRVEEILDLLALSHLRSRAISTLSGGEQQRVAIGSALVMNPKVLVLDEPTSALDPIAAEEVLSILHRLVHDLSLTVVIAEHRLERVIGFADRIIHIAGDGGAAINLPEEILKDSIVAPPIVHLARALGLSQVGLSVREVRRMTEDIRNSGKDLATPNPVLGETALAINKLTLSYDGKKVLNDVTTSIRFGEVVALMGRNGAGKSSLLTSLVGLNKNSMGKSEIAGIKSEDLKGQVRRKTVGFIPQEPSDLLYGQSVHAECRQADKDNAVESGTALALLQRIVPSINADTHPRDLSEGQRLALVLAIVLSAQPKVLILDEPTRGLDYQAKSQLITLLKSFAKELGRSVLIATHDVELVAELCDRVIFLSEGEVVADGPTLEILLSSPAFAPQVAKVMAPRPWLTVSDVLRAVE</sequence>
<feature type="domain" description="ABC transporter" evidence="8">
    <location>
        <begin position="293"/>
        <end position="522"/>
    </location>
</feature>
<dbReference type="PANTHER" id="PTHR43553:SF27">
    <property type="entry name" value="ENERGY-COUPLING FACTOR TRANSPORTER ATP-BINDING PROTEIN ECFA2"/>
    <property type="match status" value="1"/>
</dbReference>